<dbReference type="EMBL" id="CDMZ01001337">
    <property type="protein sequence ID" value="CEM31058.1"/>
    <property type="molecule type" value="Genomic_DNA"/>
</dbReference>
<dbReference type="AlphaFoldDB" id="A0A0G4GLR0"/>
<dbReference type="Gene3D" id="1.25.40.20">
    <property type="entry name" value="Ankyrin repeat-containing domain"/>
    <property type="match status" value="3"/>
</dbReference>
<evidence type="ECO:0000256" key="3">
    <source>
        <dbReference type="PROSITE-ProRule" id="PRU00023"/>
    </source>
</evidence>
<dbReference type="VEuPathDB" id="CryptoDB:Cvel_4876"/>
<gene>
    <name evidence="4" type="ORF">Cvel_4876</name>
</gene>
<dbReference type="Pfam" id="PF12796">
    <property type="entry name" value="Ank_2"/>
    <property type="match status" value="1"/>
</dbReference>
<protein>
    <submittedName>
        <fullName evidence="4">Uncharacterized protein</fullName>
    </submittedName>
</protein>
<keyword evidence="1" id="KW-0677">Repeat</keyword>
<dbReference type="InterPro" id="IPR002110">
    <property type="entry name" value="Ankyrin_rpt"/>
</dbReference>
<dbReference type="PANTHER" id="PTHR24124">
    <property type="entry name" value="ANKYRIN REPEAT FAMILY A"/>
    <property type="match status" value="1"/>
</dbReference>
<dbReference type="PANTHER" id="PTHR24124:SF14">
    <property type="entry name" value="CHROMOSOME UNDETERMINED SCAFFOLD_25, WHOLE GENOME SHOTGUN SEQUENCE"/>
    <property type="match status" value="1"/>
</dbReference>
<keyword evidence="2 3" id="KW-0040">ANK repeat</keyword>
<proteinExistence type="predicted"/>
<dbReference type="InterPro" id="IPR036770">
    <property type="entry name" value="Ankyrin_rpt-contain_sf"/>
</dbReference>
<dbReference type="SUPFAM" id="SSF48403">
    <property type="entry name" value="Ankyrin repeat"/>
    <property type="match status" value="1"/>
</dbReference>
<dbReference type="Pfam" id="PF00023">
    <property type="entry name" value="Ank"/>
    <property type="match status" value="1"/>
</dbReference>
<accession>A0A0G4GLR0</accession>
<evidence type="ECO:0000256" key="2">
    <source>
        <dbReference type="ARBA" id="ARBA00023043"/>
    </source>
</evidence>
<feature type="repeat" description="ANK" evidence="3">
    <location>
        <begin position="144"/>
        <end position="181"/>
    </location>
</feature>
<evidence type="ECO:0000256" key="1">
    <source>
        <dbReference type="ARBA" id="ARBA00022737"/>
    </source>
</evidence>
<evidence type="ECO:0000313" key="4">
    <source>
        <dbReference type="EMBL" id="CEM31058.1"/>
    </source>
</evidence>
<dbReference type="GO" id="GO:0010468">
    <property type="term" value="P:regulation of gene expression"/>
    <property type="evidence" value="ECO:0007669"/>
    <property type="project" value="TreeGrafter"/>
</dbReference>
<dbReference type="PROSITE" id="PS50297">
    <property type="entry name" value="ANK_REP_REGION"/>
    <property type="match status" value="4"/>
</dbReference>
<dbReference type="PROSITE" id="PS50088">
    <property type="entry name" value="ANK_REPEAT"/>
    <property type="match status" value="4"/>
</dbReference>
<dbReference type="GO" id="GO:0005634">
    <property type="term" value="C:nucleus"/>
    <property type="evidence" value="ECO:0007669"/>
    <property type="project" value="TreeGrafter"/>
</dbReference>
<feature type="repeat" description="ANK" evidence="3">
    <location>
        <begin position="215"/>
        <end position="250"/>
    </location>
</feature>
<dbReference type="SMART" id="SM00248">
    <property type="entry name" value="ANK"/>
    <property type="match status" value="5"/>
</dbReference>
<dbReference type="PRINTS" id="PR01415">
    <property type="entry name" value="ANKYRIN"/>
</dbReference>
<dbReference type="PhylomeDB" id="A0A0G4GLR0"/>
<organism evidence="4">
    <name type="scientific">Chromera velia CCMP2878</name>
    <dbReference type="NCBI Taxonomy" id="1169474"/>
    <lineage>
        <taxon>Eukaryota</taxon>
        <taxon>Sar</taxon>
        <taxon>Alveolata</taxon>
        <taxon>Colpodellida</taxon>
        <taxon>Chromeraceae</taxon>
        <taxon>Chromera</taxon>
    </lineage>
</organism>
<feature type="repeat" description="ANK" evidence="3">
    <location>
        <begin position="182"/>
        <end position="214"/>
    </location>
</feature>
<feature type="repeat" description="ANK" evidence="3">
    <location>
        <begin position="108"/>
        <end position="143"/>
    </location>
</feature>
<name>A0A0G4GLR0_9ALVE</name>
<sequence>MADRFKVQRITCVHDGDEYSVSSPSLSGSESSTEAVDLARRLALGDLKETILIRGDPVAMRYSLPSEEGSLDDQLLQAAAGACLGTCGVDRVRDLIRQGADVKVKDSSGVTALHRAVQRETKDAGDVAKILIDSGADVTAVDDEGNTPLHYAASNHYAASDTRKVIVLLVENGANVNAVDHDGNTSLHHAAEDCNGEAVDILVAEEADVKAVNKNEDTPLHLAAENAKIDDQKLMKTLIKAGADVNAVNKDGKTPLDLATKRDNAVAMFTLFMAEADV</sequence>
<reference evidence="4" key="1">
    <citation type="submission" date="2014-11" db="EMBL/GenBank/DDBJ databases">
        <authorList>
            <person name="Otto D Thomas"/>
            <person name="Naeem Raeece"/>
        </authorList>
    </citation>
    <scope>NUCLEOTIDE SEQUENCE</scope>
</reference>